<gene>
    <name evidence="1" type="ORF">L6452_06076</name>
</gene>
<accession>A0ACB9EIH1</accession>
<keyword evidence="2" id="KW-1185">Reference proteome</keyword>
<organism evidence="1 2">
    <name type="scientific">Arctium lappa</name>
    <name type="common">Greater burdock</name>
    <name type="synonym">Lappa major</name>
    <dbReference type="NCBI Taxonomy" id="4217"/>
    <lineage>
        <taxon>Eukaryota</taxon>
        <taxon>Viridiplantae</taxon>
        <taxon>Streptophyta</taxon>
        <taxon>Embryophyta</taxon>
        <taxon>Tracheophyta</taxon>
        <taxon>Spermatophyta</taxon>
        <taxon>Magnoliopsida</taxon>
        <taxon>eudicotyledons</taxon>
        <taxon>Gunneridae</taxon>
        <taxon>Pentapetalae</taxon>
        <taxon>asterids</taxon>
        <taxon>campanulids</taxon>
        <taxon>Asterales</taxon>
        <taxon>Asteraceae</taxon>
        <taxon>Carduoideae</taxon>
        <taxon>Cardueae</taxon>
        <taxon>Arctiinae</taxon>
        <taxon>Arctium</taxon>
    </lineage>
</organism>
<dbReference type="EMBL" id="CM042048">
    <property type="protein sequence ID" value="KAI3758511.1"/>
    <property type="molecule type" value="Genomic_DNA"/>
</dbReference>
<reference evidence="2" key="1">
    <citation type="journal article" date="2022" name="Mol. Ecol. Resour.">
        <title>The genomes of chicory, endive, great burdock and yacon provide insights into Asteraceae palaeo-polyploidization history and plant inulin production.</title>
        <authorList>
            <person name="Fan W."/>
            <person name="Wang S."/>
            <person name="Wang H."/>
            <person name="Wang A."/>
            <person name="Jiang F."/>
            <person name="Liu H."/>
            <person name="Zhao H."/>
            <person name="Xu D."/>
            <person name="Zhang Y."/>
        </authorList>
    </citation>
    <scope>NUCLEOTIDE SEQUENCE [LARGE SCALE GENOMIC DNA]</scope>
    <source>
        <strain evidence="2">cv. Niubang</strain>
    </source>
</reference>
<dbReference type="Proteomes" id="UP001055879">
    <property type="component" value="Linkage Group LG02"/>
</dbReference>
<evidence type="ECO:0000313" key="1">
    <source>
        <dbReference type="EMBL" id="KAI3758511.1"/>
    </source>
</evidence>
<proteinExistence type="predicted"/>
<reference evidence="1 2" key="2">
    <citation type="journal article" date="2022" name="Mol. Ecol. Resour.">
        <title>The genomes of chicory, endive, great burdock and yacon provide insights into Asteraceae paleo-polyploidization history and plant inulin production.</title>
        <authorList>
            <person name="Fan W."/>
            <person name="Wang S."/>
            <person name="Wang H."/>
            <person name="Wang A."/>
            <person name="Jiang F."/>
            <person name="Liu H."/>
            <person name="Zhao H."/>
            <person name="Xu D."/>
            <person name="Zhang Y."/>
        </authorList>
    </citation>
    <scope>NUCLEOTIDE SEQUENCE [LARGE SCALE GENOMIC DNA]</scope>
    <source>
        <strain evidence="2">cv. Niubang</strain>
    </source>
</reference>
<comment type="caution">
    <text evidence="1">The sequence shown here is derived from an EMBL/GenBank/DDBJ whole genome shotgun (WGS) entry which is preliminary data.</text>
</comment>
<name>A0ACB9EIH1_ARCLA</name>
<sequence>MKSIQRVLSADAEIAMERTICINGEGRSGEDVDVIIVGAEVAGAALANTLGKDLFWLTMLVSFKDTIVGLVYLIQGEIREDPQDVNIDKWTLKLYKLTLLGLPWLMKFDFGFCQFFDSACIDLLHCLLSFNFQPSVNRSQWFILDSRFSRLSSKLYSQWFIRDSRSEKQEHPEIREMQDYVPMVFDNFSAKAVVGESTVNLGLWDIGGDVAQHLCTLAELKFYFEGFFLGKTLLQGFLLLERPYLNDKFAWFTNLVMTEMS</sequence>
<protein>
    <submittedName>
        <fullName evidence="1">Uncharacterized protein</fullName>
    </submittedName>
</protein>
<evidence type="ECO:0000313" key="2">
    <source>
        <dbReference type="Proteomes" id="UP001055879"/>
    </source>
</evidence>